<keyword evidence="2" id="KW-1185">Reference proteome</keyword>
<dbReference type="EMBL" id="SACL01000009">
    <property type="protein sequence ID" value="RVT91763.1"/>
    <property type="molecule type" value="Genomic_DNA"/>
</dbReference>
<organism evidence="1 2">
    <name type="scientific">Rhodovarius crocodyli</name>
    <dbReference type="NCBI Taxonomy" id="1979269"/>
    <lineage>
        <taxon>Bacteria</taxon>
        <taxon>Pseudomonadati</taxon>
        <taxon>Pseudomonadota</taxon>
        <taxon>Alphaproteobacteria</taxon>
        <taxon>Acetobacterales</taxon>
        <taxon>Roseomonadaceae</taxon>
        <taxon>Rhodovarius</taxon>
    </lineage>
</organism>
<evidence type="ECO:0008006" key="3">
    <source>
        <dbReference type="Google" id="ProtNLM"/>
    </source>
</evidence>
<dbReference type="NCBIfam" id="NF047558">
    <property type="entry name" value="TPR_END_plus"/>
    <property type="match status" value="1"/>
</dbReference>
<dbReference type="AlphaFoldDB" id="A0A437M2J5"/>
<comment type="caution">
    <text evidence="1">The sequence shown here is derived from an EMBL/GenBank/DDBJ whole genome shotgun (WGS) entry which is preliminary data.</text>
</comment>
<gene>
    <name evidence="1" type="ORF">EOD42_20810</name>
</gene>
<accession>A0A437M2J5</accession>
<dbReference type="SUPFAM" id="SSF48452">
    <property type="entry name" value="TPR-like"/>
    <property type="match status" value="1"/>
</dbReference>
<protein>
    <recommendedName>
        <fullName evidence="3">Tetratricopeptide repeat protein</fullName>
    </recommendedName>
</protein>
<name>A0A437M2J5_9PROT</name>
<dbReference type="InterPro" id="IPR011990">
    <property type="entry name" value="TPR-like_helical_dom_sf"/>
</dbReference>
<dbReference type="RefSeq" id="WP_127789510.1">
    <property type="nucleotide sequence ID" value="NZ_SACL01000009.1"/>
</dbReference>
<evidence type="ECO:0000313" key="1">
    <source>
        <dbReference type="EMBL" id="RVT91763.1"/>
    </source>
</evidence>
<evidence type="ECO:0000313" key="2">
    <source>
        <dbReference type="Proteomes" id="UP000282957"/>
    </source>
</evidence>
<sequence>MTPTASPPPEAIRQQMARIEASPEFAGSARLLAFLRFIVEETLAGAATALKEVVIGNALYGREPPYDSRIDSTVRVEARRLRRKLLDYQSGSGRTDPVVISLPVGGYVPSFAPRGERHPEPAARDNIFRPGEGAVVAVIPLRAISPDPALEGFADGLTDELIYTLGQSEGLWLPSRSSTFQYKGHDRPAAELARALNADAVLQGAVRLDGGLLRVTIELSDTEGMIVWSDRFDAPAGQPRQFQEKIARTLLSRVRFDSSRMREMRIAPGPQALRAHAKVYRARLLLDQQTPDSVAKAMALFRQVAEAAPDYARGHTGIADCHCDLFRLGLMGREEAMRGAGAAAEAALAIDPGSVEAHAARATILAWMARDPPAAEAAFEEALRLAPNARACRHYGVLLALFGEEEHAELLFREAREIEPFSASQDIAEAIAHYHARRFAQLRPGPLPPEALAHVVLGQVFAGDAAGATAQLPEAERLCARHPELLFLGPEVEAWLGAPARARRLGAAALARGTCYARATLAAALGEAERALDALDAALEAGELSTAWIRTDARFDALRGLPRFQSLLERLRPRR</sequence>
<reference evidence="1 2" key="1">
    <citation type="submission" date="2019-01" db="EMBL/GenBank/DDBJ databases">
        <authorList>
            <person name="Chen W.-M."/>
        </authorList>
    </citation>
    <scope>NUCLEOTIDE SEQUENCE [LARGE SCALE GENOMIC DNA]</scope>
    <source>
        <strain evidence="1 2">CCP-6</strain>
    </source>
</reference>
<proteinExistence type="predicted"/>
<dbReference type="OrthoDB" id="7325815at2"/>
<dbReference type="Proteomes" id="UP000282957">
    <property type="component" value="Unassembled WGS sequence"/>
</dbReference>
<dbReference type="Gene3D" id="1.25.40.10">
    <property type="entry name" value="Tetratricopeptide repeat domain"/>
    <property type="match status" value="1"/>
</dbReference>
<dbReference type="Gene3D" id="3.40.50.10070">
    <property type="entry name" value="TolB, N-terminal domain"/>
    <property type="match status" value="1"/>
</dbReference>